<sequence length="135" mass="14868">MLLILLWLSIFPVAFSSSSPFQCYSCGVFLNAPTATCKGEPKKINCSGSGIQNGCVSITALNADGSYYVEKRCADSEERKLKDGECVIMDVWKLKGMKKCFCAQELCNTSSSIITNIHLFISNLFITFLIICLLN</sequence>
<dbReference type="AlphaFoldDB" id="A0A8R1TXG6"/>
<dbReference type="EMBL" id="CMVM020000193">
    <property type="status" value="NOT_ANNOTATED_CDS"/>
    <property type="molecule type" value="Genomic_DNA"/>
</dbReference>
<evidence type="ECO:0008006" key="5">
    <source>
        <dbReference type="Google" id="ProtNLM"/>
    </source>
</evidence>
<keyword evidence="4" id="KW-1185">Reference proteome</keyword>
<evidence type="ECO:0000256" key="1">
    <source>
        <dbReference type="SAM" id="Phobius"/>
    </source>
</evidence>
<organism evidence="3 4">
    <name type="scientific">Onchocerca volvulus</name>
    <dbReference type="NCBI Taxonomy" id="6282"/>
    <lineage>
        <taxon>Eukaryota</taxon>
        <taxon>Metazoa</taxon>
        <taxon>Ecdysozoa</taxon>
        <taxon>Nematoda</taxon>
        <taxon>Chromadorea</taxon>
        <taxon>Rhabditida</taxon>
        <taxon>Spirurina</taxon>
        <taxon>Spiruromorpha</taxon>
        <taxon>Filarioidea</taxon>
        <taxon>Onchocercidae</taxon>
        <taxon>Onchocerca</taxon>
    </lineage>
</organism>
<feature type="transmembrane region" description="Helical" evidence="1">
    <location>
        <begin position="113"/>
        <end position="134"/>
    </location>
</feature>
<keyword evidence="1" id="KW-0812">Transmembrane</keyword>
<dbReference type="EnsemblMetazoa" id="OVOC7408.1">
    <property type="protein sequence ID" value="OVOC7408.1"/>
    <property type="gene ID" value="WBGene00244217"/>
</dbReference>
<feature type="signal peptide" evidence="2">
    <location>
        <begin position="1"/>
        <end position="16"/>
    </location>
</feature>
<evidence type="ECO:0000313" key="4">
    <source>
        <dbReference type="Proteomes" id="UP000024404"/>
    </source>
</evidence>
<feature type="chain" id="PRO_5035838634" description="Protein sleepless" evidence="2">
    <location>
        <begin position="17"/>
        <end position="135"/>
    </location>
</feature>
<keyword evidence="1" id="KW-0472">Membrane</keyword>
<name>A0A8R1TXG6_ONCVO</name>
<keyword evidence="2" id="KW-0732">Signal</keyword>
<reference evidence="4" key="1">
    <citation type="submission" date="2013-10" db="EMBL/GenBank/DDBJ databases">
        <title>Genome sequencing of Onchocerca volvulus.</title>
        <authorList>
            <person name="Cotton J."/>
            <person name="Tsai J."/>
            <person name="Stanley E."/>
            <person name="Tracey A."/>
            <person name="Holroyd N."/>
            <person name="Lustigman S."/>
            <person name="Berriman M."/>
        </authorList>
    </citation>
    <scope>NUCLEOTIDE SEQUENCE</scope>
</reference>
<proteinExistence type="predicted"/>
<protein>
    <recommendedName>
        <fullName evidence="5">Protein sleepless</fullName>
    </recommendedName>
</protein>
<dbReference type="OMA" id="VEKRCAE"/>
<reference evidence="3" key="2">
    <citation type="submission" date="2022-06" db="UniProtKB">
        <authorList>
            <consortium name="EnsemblMetazoa"/>
        </authorList>
    </citation>
    <scope>IDENTIFICATION</scope>
</reference>
<evidence type="ECO:0000256" key="2">
    <source>
        <dbReference type="SAM" id="SignalP"/>
    </source>
</evidence>
<keyword evidence="1" id="KW-1133">Transmembrane helix</keyword>
<evidence type="ECO:0000313" key="3">
    <source>
        <dbReference type="EnsemblMetazoa" id="OVOC7408.1"/>
    </source>
</evidence>
<dbReference type="Proteomes" id="UP000024404">
    <property type="component" value="Unassembled WGS sequence"/>
</dbReference>
<accession>A0A8R1TXG6</accession>